<comment type="similarity">
    <text evidence="2">Belongs to the snRNP Sm proteins family.</text>
</comment>
<evidence type="ECO:0000256" key="2">
    <source>
        <dbReference type="ARBA" id="ARBA00006850"/>
    </source>
</evidence>
<dbReference type="PANTHER" id="PTHR20971:SF0">
    <property type="entry name" value="U6 SNRNA-ASSOCIATED SM-LIKE PROTEIN LSM5"/>
    <property type="match status" value="1"/>
</dbReference>
<evidence type="ECO:0000256" key="7">
    <source>
        <dbReference type="ARBA" id="ARBA00023242"/>
    </source>
</evidence>
<keyword evidence="10" id="KW-1185">Reference proteome</keyword>
<dbReference type="PANTHER" id="PTHR20971">
    <property type="entry name" value="U6 SNRNA-ASSOCIATED PROTEIN"/>
    <property type="match status" value="1"/>
</dbReference>
<evidence type="ECO:0000256" key="8">
    <source>
        <dbReference type="ARBA" id="ARBA00023274"/>
    </source>
</evidence>
<reference evidence="9" key="1">
    <citation type="submission" date="2021-03" db="EMBL/GenBank/DDBJ databases">
        <authorList>
            <person name="Li Z."/>
            <person name="Yang C."/>
        </authorList>
    </citation>
    <scope>NUCLEOTIDE SEQUENCE</scope>
    <source>
        <strain evidence="9">Dzin_1.0</strain>
        <tissue evidence="9">Leaf</tissue>
    </source>
</reference>
<keyword evidence="5" id="KW-0694">RNA-binding</keyword>
<reference evidence="9" key="2">
    <citation type="journal article" date="2022" name="Hortic Res">
        <title>The genome of Dioscorea zingiberensis sheds light on the biosynthesis, origin and evolution of the medicinally important diosgenin saponins.</title>
        <authorList>
            <person name="Li Y."/>
            <person name="Tan C."/>
            <person name="Li Z."/>
            <person name="Guo J."/>
            <person name="Li S."/>
            <person name="Chen X."/>
            <person name="Wang C."/>
            <person name="Dai X."/>
            <person name="Yang H."/>
            <person name="Song W."/>
            <person name="Hou L."/>
            <person name="Xu J."/>
            <person name="Tong Z."/>
            <person name="Xu A."/>
            <person name="Yuan X."/>
            <person name="Wang W."/>
            <person name="Yang Q."/>
            <person name="Chen L."/>
            <person name="Sun Z."/>
            <person name="Wang K."/>
            <person name="Pan B."/>
            <person name="Chen J."/>
            <person name="Bao Y."/>
            <person name="Liu F."/>
            <person name="Qi X."/>
            <person name="Gang D.R."/>
            <person name="Wen J."/>
            <person name="Li J."/>
        </authorList>
    </citation>
    <scope>NUCLEOTIDE SEQUENCE</scope>
    <source>
        <strain evidence="9">Dzin_1.0</strain>
    </source>
</reference>
<dbReference type="OrthoDB" id="429711at2759"/>
<evidence type="ECO:0000256" key="5">
    <source>
        <dbReference type="ARBA" id="ARBA00022884"/>
    </source>
</evidence>
<dbReference type="InterPro" id="IPR033871">
    <property type="entry name" value="LSm5"/>
</dbReference>
<organism evidence="9 10">
    <name type="scientific">Dioscorea zingiberensis</name>
    <dbReference type="NCBI Taxonomy" id="325984"/>
    <lineage>
        <taxon>Eukaryota</taxon>
        <taxon>Viridiplantae</taxon>
        <taxon>Streptophyta</taxon>
        <taxon>Embryophyta</taxon>
        <taxon>Tracheophyta</taxon>
        <taxon>Spermatophyta</taxon>
        <taxon>Magnoliopsida</taxon>
        <taxon>Liliopsida</taxon>
        <taxon>Dioscoreales</taxon>
        <taxon>Dioscoreaceae</taxon>
        <taxon>Dioscorea</taxon>
    </lineage>
</organism>
<protein>
    <recommendedName>
        <fullName evidence="11">LSM domain-containing protein</fullName>
    </recommendedName>
</protein>
<dbReference type="EMBL" id="JAGGNH010000004">
    <property type="protein sequence ID" value="KAJ0975616.1"/>
    <property type="molecule type" value="Genomic_DNA"/>
</dbReference>
<evidence type="ECO:0000313" key="9">
    <source>
        <dbReference type="EMBL" id="KAJ0975616.1"/>
    </source>
</evidence>
<dbReference type="GO" id="GO:0005688">
    <property type="term" value="C:U6 snRNP"/>
    <property type="evidence" value="ECO:0007669"/>
    <property type="project" value="TreeGrafter"/>
</dbReference>
<dbReference type="GO" id="GO:0046540">
    <property type="term" value="C:U4/U6 x U5 tri-snRNP complex"/>
    <property type="evidence" value="ECO:0007669"/>
    <property type="project" value="TreeGrafter"/>
</dbReference>
<dbReference type="GO" id="GO:0000398">
    <property type="term" value="P:mRNA splicing, via spliceosome"/>
    <property type="evidence" value="ECO:0007669"/>
    <property type="project" value="TreeGrafter"/>
</dbReference>
<keyword evidence="8" id="KW-0687">Ribonucleoprotein</keyword>
<evidence type="ECO:0000256" key="4">
    <source>
        <dbReference type="ARBA" id="ARBA00022728"/>
    </source>
</evidence>
<comment type="caution">
    <text evidence="9">The sequence shown here is derived from an EMBL/GenBank/DDBJ whole genome shotgun (WGS) entry which is preliminary data.</text>
</comment>
<proteinExistence type="inferred from homology"/>
<evidence type="ECO:0008006" key="11">
    <source>
        <dbReference type="Google" id="ProtNLM"/>
    </source>
</evidence>
<comment type="subcellular location">
    <subcellularLocation>
        <location evidence="1">Nucleus</location>
    </subcellularLocation>
</comment>
<sequence>MGSQSRFRGALREDRDGCPKWLKWPFILRPLWLLREITAEGRRITKLDQILLNGNNIAILVPGGSPDPE</sequence>
<evidence type="ECO:0000313" key="10">
    <source>
        <dbReference type="Proteomes" id="UP001085076"/>
    </source>
</evidence>
<dbReference type="GO" id="GO:0003723">
    <property type="term" value="F:RNA binding"/>
    <property type="evidence" value="ECO:0007669"/>
    <property type="project" value="UniProtKB-KW"/>
</dbReference>
<dbReference type="GO" id="GO:1990726">
    <property type="term" value="C:Lsm1-7-Pat1 complex"/>
    <property type="evidence" value="ECO:0007669"/>
    <property type="project" value="TreeGrafter"/>
</dbReference>
<evidence type="ECO:0000256" key="1">
    <source>
        <dbReference type="ARBA" id="ARBA00004123"/>
    </source>
</evidence>
<gene>
    <name evidence="9" type="ORF">J5N97_017581</name>
</gene>
<keyword evidence="6" id="KW-0508">mRNA splicing</keyword>
<keyword evidence="3" id="KW-0507">mRNA processing</keyword>
<keyword evidence="4" id="KW-0747">Spliceosome</keyword>
<dbReference type="GO" id="GO:0005681">
    <property type="term" value="C:spliceosomal complex"/>
    <property type="evidence" value="ECO:0007669"/>
    <property type="project" value="UniProtKB-KW"/>
</dbReference>
<keyword evidence="7" id="KW-0539">Nucleus</keyword>
<evidence type="ECO:0000256" key="3">
    <source>
        <dbReference type="ARBA" id="ARBA00022664"/>
    </source>
</evidence>
<dbReference type="Proteomes" id="UP001085076">
    <property type="component" value="Miscellaneous, Linkage group lg04"/>
</dbReference>
<name>A0A9D5HGC2_9LILI</name>
<dbReference type="AlphaFoldDB" id="A0A9D5HGC2"/>
<evidence type="ECO:0000256" key="6">
    <source>
        <dbReference type="ARBA" id="ARBA00023187"/>
    </source>
</evidence>
<accession>A0A9D5HGC2</accession>